<evidence type="ECO:0000313" key="2">
    <source>
        <dbReference type="Proteomes" id="UP000182827"/>
    </source>
</evidence>
<protein>
    <recommendedName>
        <fullName evidence="3">Glyoxalase/Bleomycin resistance protein/Dioxygenase superfamily protein</fullName>
    </recommendedName>
</protein>
<accession>A0A1I6Q932</accession>
<organism evidence="1 2">
    <name type="scientific">Acinetobacter bohemicus</name>
    <dbReference type="NCBI Taxonomy" id="1435036"/>
    <lineage>
        <taxon>Bacteria</taxon>
        <taxon>Pseudomonadati</taxon>
        <taxon>Pseudomonadota</taxon>
        <taxon>Gammaproteobacteria</taxon>
        <taxon>Moraxellales</taxon>
        <taxon>Moraxellaceae</taxon>
        <taxon>Acinetobacter</taxon>
    </lineage>
</organism>
<proteinExistence type="predicted"/>
<dbReference type="InterPro" id="IPR029068">
    <property type="entry name" value="Glyas_Bleomycin-R_OHBP_Dase"/>
</dbReference>
<gene>
    <name evidence="1" type="ORF">SAMN05444586_1003165</name>
</gene>
<evidence type="ECO:0008006" key="3">
    <source>
        <dbReference type="Google" id="ProtNLM"/>
    </source>
</evidence>
<dbReference type="EMBL" id="FOZU01000003">
    <property type="protein sequence ID" value="SFS49003.1"/>
    <property type="molecule type" value="Genomic_DNA"/>
</dbReference>
<dbReference type="Proteomes" id="UP000182827">
    <property type="component" value="Unassembled WGS sequence"/>
</dbReference>
<reference evidence="2" key="1">
    <citation type="submission" date="2016-10" db="EMBL/GenBank/DDBJ databases">
        <authorList>
            <person name="Varghese N."/>
            <person name="Submissions S."/>
        </authorList>
    </citation>
    <scope>NUCLEOTIDE SEQUENCE [LARGE SCALE GENOMIC DNA]</scope>
    <source>
        <strain evidence="2">ANC 5076</strain>
    </source>
</reference>
<keyword evidence="2" id="KW-1185">Reference proteome</keyword>
<dbReference type="AlphaFoldDB" id="A0A1I6Q932"/>
<dbReference type="SUPFAM" id="SSF54593">
    <property type="entry name" value="Glyoxalase/Bleomycin resistance protein/Dihydroxybiphenyl dioxygenase"/>
    <property type="match status" value="1"/>
</dbReference>
<name>A0A1I6Q932_9GAMM</name>
<sequence>MDYIAANLPALDFEATRNFYAMLGFHCLYQSDVWMMLEKENLKLEFFITQN</sequence>
<evidence type="ECO:0000313" key="1">
    <source>
        <dbReference type="EMBL" id="SFS49003.1"/>
    </source>
</evidence>
<dbReference type="Gene3D" id="3.10.180.10">
    <property type="entry name" value="2,3-Dihydroxybiphenyl 1,2-Dioxygenase, domain 1"/>
    <property type="match status" value="1"/>
</dbReference>
<dbReference type="RefSeq" id="WP_228144022.1">
    <property type="nucleotide sequence ID" value="NZ_FOZU01000003.1"/>
</dbReference>